<dbReference type="SUPFAM" id="SSF49584">
    <property type="entry name" value="Periplasmic chaperone C-domain"/>
    <property type="match status" value="1"/>
</dbReference>
<keyword evidence="6 8" id="KW-0143">Chaperone</keyword>
<accession>A0A4P8IQD1</accession>
<evidence type="ECO:0000256" key="9">
    <source>
        <dbReference type="SAM" id="SignalP"/>
    </source>
</evidence>
<dbReference type="PROSITE" id="PS00635">
    <property type="entry name" value="PILI_CHAPERONE"/>
    <property type="match status" value="1"/>
</dbReference>
<dbReference type="Pfam" id="PF00345">
    <property type="entry name" value="PapD_N"/>
    <property type="match status" value="1"/>
</dbReference>
<dbReference type="PRINTS" id="PR00969">
    <property type="entry name" value="CHAPERONPILI"/>
</dbReference>
<dbReference type="InterPro" id="IPR018046">
    <property type="entry name" value="Pili_assmbl_chaperone_CS"/>
</dbReference>
<dbReference type="InterPro" id="IPR001829">
    <property type="entry name" value="Pili_assmbl_chaperone_bac"/>
</dbReference>
<feature type="domain" description="Pili assembly chaperone N-terminal" evidence="10">
    <location>
        <begin position="26"/>
        <end position="148"/>
    </location>
</feature>
<keyword evidence="7" id="KW-0393">Immunoglobulin domain</keyword>
<dbReference type="InterPro" id="IPR008962">
    <property type="entry name" value="PapD-like_sf"/>
</dbReference>
<evidence type="ECO:0000256" key="4">
    <source>
        <dbReference type="ARBA" id="ARBA00022729"/>
    </source>
</evidence>
<reference evidence="12 13" key="1">
    <citation type="submission" date="2019-05" db="EMBL/GenBank/DDBJ databases">
        <title>Burkholderia sp. DHOD12, isolated from subtropical forest soil.</title>
        <authorList>
            <person name="Gao Z.-H."/>
            <person name="Qiu L.-H."/>
        </authorList>
    </citation>
    <scope>NUCLEOTIDE SEQUENCE [LARGE SCALE GENOMIC DNA]</scope>
    <source>
        <strain evidence="12 13">DHOD12</strain>
    </source>
</reference>
<feature type="chain" id="PRO_5020705684" evidence="9">
    <location>
        <begin position="26"/>
        <end position="254"/>
    </location>
</feature>
<evidence type="ECO:0000256" key="3">
    <source>
        <dbReference type="ARBA" id="ARBA00022558"/>
    </source>
</evidence>
<dbReference type="InterPro" id="IPR050643">
    <property type="entry name" value="Periplasmic_pilus_chap"/>
</dbReference>
<dbReference type="InterPro" id="IPR036316">
    <property type="entry name" value="Pili_assmbl_chap_C_dom_sf"/>
</dbReference>
<keyword evidence="4 9" id="KW-0732">Signal</keyword>
<evidence type="ECO:0000256" key="8">
    <source>
        <dbReference type="RuleBase" id="RU003918"/>
    </source>
</evidence>
<evidence type="ECO:0000259" key="10">
    <source>
        <dbReference type="Pfam" id="PF00345"/>
    </source>
</evidence>
<gene>
    <name evidence="12" type="ORF">FAZ95_19665</name>
</gene>
<dbReference type="InterPro" id="IPR013783">
    <property type="entry name" value="Ig-like_fold"/>
</dbReference>
<dbReference type="OrthoDB" id="9131059at2"/>
<evidence type="ECO:0000256" key="2">
    <source>
        <dbReference type="ARBA" id="ARBA00007399"/>
    </source>
</evidence>
<dbReference type="AlphaFoldDB" id="A0A4P8IQD1"/>
<dbReference type="PANTHER" id="PTHR30251">
    <property type="entry name" value="PILUS ASSEMBLY CHAPERONE"/>
    <property type="match status" value="1"/>
</dbReference>
<name>A0A4P8IQD1_9BURK</name>
<dbReference type="InterPro" id="IPR016147">
    <property type="entry name" value="Pili_assmbl_chaperone_N"/>
</dbReference>
<dbReference type="Gene3D" id="2.60.40.10">
    <property type="entry name" value="Immunoglobulins"/>
    <property type="match status" value="2"/>
</dbReference>
<proteinExistence type="inferred from homology"/>
<keyword evidence="5" id="KW-0574">Periplasm</keyword>
<evidence type="ECO:0000313" key="12">
    <source>
        <dbReference type="EMBL" id="QCP51172.1"/>
    </source>
</evidence>
<evidence type="ECO:0000313" key="13">
    <source>
        <dbReference type="Proteomes" id="UP000298656"/>
    </source>
</evidence>
<dbReference type="FunFam" id="2.60.40.10:FF:000458">
    <property type="entry name" value="Molecular chaperone FimC"/>
    <property type="match status" value="1"/>
</dbReference>
<dbReference type="Pfam" id="PF02753">
    <property type="entry name" value="PapD_C"/>
    <property type="match status" value="1"/>
</dbReference>
<evidence type="ECO:0000256" key="6">
    <source>
        <dbReference type="ARBA" id="ARBA00023186"/>
    </source>
</evidence>
<feature type="signal peptide" evidence="9">
    <location>
        <begin position="1"/>
        <end position="25"/>
    </location>
</feature>
<dbReference type="GO" id="GO:0071555">
    <property type="term" value="P:cell wall organization"/>
    <property type="evidence" value="ECO:0007669"/>
    <property type="project" value="InterPro"/>
</dbReference>
<keyword evidence="13" id="KW-1185">Reference proteome</keyword>
<dbReference type="InterPro" id="IPR016148">
    <property type="entry name" value="Pili_assmbl_chaperone_C"/>
</dbReference>
<dbReference type="GO" id="GO:0030288">
    <property type="term" value="C:outer membrane-bounded periplasmic space"/>
    <property type="evidence" value="ECO:0007669"/>
    <property type="project" value="InterPro"/>
</dbReference>
<dbReference type="SUPFAM" id="SSF49354">
    <property type="entry name" value="PapD-like"/>
    <property type="match status" value="1"/>
</dbReference>
<protein>
    <submittedName>
        <fullName evidence="12">Molecular chaperone</fullName>
    </submittedName>
</protein>
<dbReference type="KEGG" id="tvl:FAZ95_19665"/>
<dbReference type="RefSeq" id="WP_137333978.1">
    <property type="nucleotide sequence ID" value="NZ_CP040077.1"/>
</dbReference>
<evidence type="ECO:0000259" key="11">
    <source>
        <dbReference type="Pfam" id="PF02753"/>
    </source>
</evidence>
<dbReference type="PANTHER" id="PTHR30251:SF2">
    <property type="entry name" value="FIMBRIAL CHAPERONE YADV-RELATED"/>
    <property type="match status" value="1"/>
</dbReference>
<comment type="subcellular location">
    <subcellularLocation>
        <location evidence="1 8">Periplasm</location>
    </subcellularLocation>
</comment>
<comment type="similarity">
    <text evidence="2 8">Belongs to the periplasmic pilus chaperone family.</text>
</comment>
<evidence type="ECO:0000256" key="7">
    <source>
        <dbReference type="ARBA" id="ARBA00023319"/>
    </source>
</evidence>
<keyword evidence="3" id="KW-1029">Fimbrium biogenesis</keyword>
<dbReference type="Proteomes" id="UP000298656">
    <property type="component" value="Chromosome 1"/>
</dbReference>
<evidence type="ECO:0000256" key="5">
    <source>
        <dbReference type="ARBA" id="ARBA00022764"/>
    </source>
</evidence>
<organism evidence="12 13">
    <name type="scientific">Trinickia violacea</name>
    <dbReference type="NCBI Taxonomy" id="2571746"/>
    <lineage>
        <taxon>Bacteria</taxon>
        <taxon>Pseudomonadati</taxon>
        <taxon>Pseudomonadota</taxon>
        <taxon>Betaproteobacteria</taxon>
        <taxon>Burkholderiales</taxon>
        <taxon>Burkholderiaceae</taxon>
        <taxon>Trinickia</taxon>
    </lineage>
</organism>
<evidence type="ECO:0000256" key="1">
    <source>
        <dbReference type="ARBA" id="ARBA00004418"/>
    </source>
</evidence>
<sequence length="254" mass="27296">MSRWIPKVLAMLALNAIVLVGQAQASVVIAGTRVIFSGANREVSVKLDNDGKTPALVQTWIDTGDAKAAPGSIKVPFVLTPSMFRLDPGKGQTVRMVYTGEPLPADRESLFWLNVLEIPPKVQDSDEANKIQLAFRTRIKVMYRPAGLPGNAGEAHSQLKWEIVHRDGAKGYELAVSNPGPYVVNLGSIELDVAGHKYEIDPKFIPAKDSAYFPVPGLSAAPANGATVTYSSIDDWGLINPATPVKVTSSDTPH</sequence>
<dbReference type="EMBL" id="CP040077">
    <property type="protein sequence ID" value="QCP51172.1"/>
    <property type="molecule type" value="Genomic_DNA"/>
</dbReference>
<feature type="domain" description="Pili assembly chaperone C-terminal" evidence="11">
    <location>
        <begin position="176"/>
        <end position="239"/>
    </location>
</feature>